<accession>A0AAE1G7C5</accession>
<comment type="caution">
    <text evidence="1">The sequence shown here is derived from an EMBL/GenBank/DDBJ whole genome shotgun (WGS) entry which is preliminary data.</text>
</comment>
<proteinExistence type="predicted"/>
<organism evidence="1 2">
    <name type="scientific">Petrolisthes cinctipes</name>
    <name type="common">Flat porcelain crab</name>
    <dbReference type="NCBI Taxonomy" id="88211"/>
    <lineage>
        <taxon>Eukaryota</taxon>
        <taxon>Metazoa</taxon>
        <taxon>Ecdysozoa</taxon>
        <taxon>Arthropoda</taxon>
        <taxon>Crustacea</taxon>
        <taxon>Multicrustacea</taxon>
        <taxon>Malacostraca</taxon>
        <taxon>Eumalacostraca</taxon>
        <taxon>Eucarida</taxon>
        <taxon>Decapoda</taxon>
        <taxon>Pleocyemata</taxon>
        <taxon>Anomura</taxon>
        <taxon>Galatheoidea</taxon>
        <taxon>Porcellanidae</taxon>
        <taxon>Petrolisthes</taxon>
    </lineage>
</organism>
<dbReference type="Proteomes" id="UP001286313">
    <property type="component" value="Unassembled WGS sequence"/>
</dbReference>
<evidence type="ECO:0000313" key="2">
    <source>
        <dbReference type="Proteomes" id="UP001286313"/>
    </source>
</evidence>
<gene>
    <name evidence="1" type="ORF">Pcinc_009193</name>
</gene>
<reference evidence="1" key="1">
    <citation type="submission" date="2023-10" db="EMBL/GenBank/DDBJ databases">
        <title>Genome assemblies of two species of porcelain crab, Petrolisthes cinctipes and Petrolisthes manimaculis (Anomura: Porcellanidae).</title>
        <authorList>
            <person name="Angst P."/>
        </authorList>
    </citation>
    <scope>NUCLEOTIDE SEQUENCE</scope>
    <source>
        <strain evidence="1">PB745_01</strain>
        <tissue evidence="1">Gill</tissue>
    </source>
</reference>
<protein>
    <submittedName>
        <fullName evidence="1">Uncharacterized protein</fullName>
    </submittedName>
</protein>
<sequence length="193" mass="21887">MQFSVFTSSLVVVCGVSVFANIVATFVRLWLPCTIIAYTSSLLTFSLFSDSCGVLWSSYTTKYCICSLHVVSNDRCALKPFSFFAEMAPKAKFRQDWLLNQEFQPWLTRVEGDSTKAFCNACKRTLGAEITSIKRYKTSQHHIAACRDNNQQEAQQLDNPPPPFAPGKRKLNDRVKQIEIVNILVVTTVFDRR</sequence>
<dbReference type="AlphaFoldDB" id="A0AAE1G7C5"/>
<evidence type="ECO:0000313" key="1">
    <source>
        <dbReference type="EMBL" id="KAK3886676.1"/>
    </source>
</evidence>
<dbReference type="EMBL" id="JAWQEG010000680">
    <property type="protein sequence ID" value="KAK3886676.1"/>
    <property type="molecule type" value="Genomic_DNA"/>
</dbReference>
<keyword evidence="2" id="KW-1185">Reference proteome</keyword>
<name>A0AAE1G7C5_PETCI</name>